<feature type="compositionally biased region" description="Basic residues" evidence="1">
    <location>
        <begin position="144"/>
        <end position="155"/>
    </location>
</feature>
<feature type="compositionally biased region" description="Low complexity" evidence="1">
    <location>
        <begin position="12"/>
        <end position="39"/>
    </location>
</feature>
<gene>
    <name evidence="2" type="ORF">CGGC5_v010037</name>
</gene>
<dbReference type="Proteomes" id="UP000011096">
    <property type="component" value="Unassembled WGS sequence"/>
</dbReference>
<feature type="compositionally biased region" description="Low complexity" evidence="1">
    <location>
        <begin position="101"/>
        <end position="119"/>
    </location>
</feature>
<feature type="region of interest" description="Disordered" evidence="1">
    <location>
        <begin position="1"/>
        <end position="223"/>
    </location>
</feature>
<feature type="compositionally biased region" description="Acidic residues" evidence="1">
    <location>
        <begin position="800"/>
        <end position="815"/>
    </location>
</feature>
<dbReference type="RefSeq" id="XP_031883433.1">
    <property type="nucleotide sequence ID" value="XM_032019501.1"/>
</dbReference>
<feature type="compositionally biased region" description="Acidic residues" evidence="1">
    <location>
        <begin position="159"/>
        <end position="179"/>
    </location>
</feature>
<dbReference type="GeneID" id="43603726"/>
<dbReference type="Gene3D" id="3.80.10.10">
    <property type="entry name" value="Ribonuclease Inhibitor"/>
    <property type="match status" value="1"/>
</dbReference>
<evidence type="ECO:0000256" key="1">
    <source>
        <dbReference type="SAM" id="MobiDB-lite"/>
    </source>
</evidence>
<dbReference type="OrthoDB" id="5395390at2759"/>
<feature type="compositionally biased region" description="Acidic residues" evidence="1">
    <location>
        <begin position="728"/>
        <end position="752"/>
    </location>
</feature>
<feature type="region of interest" description="Disordered" evidence="1">
    <location>
        <begin position="793"/>
        <end position="815"/>
    </location>
</feature>
<feature type="compositionally biased region" description="Low complexity" evidence="1">
    <location>
        <begin position="702"/>
        <end position="713"/>
    </location>
</feature>
<evidence type="ECO:0000313" key="3">
    <source>
        <dbReference type="Proteomes" id="UP000011096"/>
    </source>
</evidence>
<dbReference type="PANTHER" id="PTHR34755:SF4">
    <property type="entry name" value="F-BOX DOMAIN-CONTAINING PROTEIN"/>
    <property type="match status" value="1"/>
</dbReference>
<dbReference type="InterPro" id="IPR052109">
    <property type="entry name" value="SRRM_Domain-Containing"/>
</dbReference>
<organism evidence="2 3">
    <name type="scientific">Colletotrichum fructicola (strain Nara gc5)</name>
    <name type="common">Anthracnose fungus</name>
    <name type="synonym">Colletotrichum gloeosporioides (strain Nara gc5)</name>
    <dbReference type="NCBI Taxonomy" id="1213859"/>
    <lineage>
        <taxon>Eukaryota</taxon>
        <taxon>Fungi</taxon>
        <taxon>Dikarya</taxon>
        <taxon>Ascomycota</taxon>
        <taxon>Pezizomycotina</taxon>
        <taxon>Sordariomycetes</taxon>
        <taxon>Hypocreomycetidae</taxon>
        <taxon>Glomerellales</taxon>
        <taxon>Glomerellaceae</taxon>
        <taxon>Colletotrichum</taxon>
        <taxon>Colletotrichum gloeosporioides species complex</taxon>
    </lineage>
</organism>
<dbReference type="InParanoid" id="A0A7J6J3U6"/>
<feature type="region of interest" description="Disordered" evidence="1">
    <location>
        <begin position="661"/>
        <end position="767"/>
    </location>
</feature>
<dbReference type="SUPFAM" id="SSF52047">
    <property type="entry name" value="RNI-like"/>
    <property type="match status" value="1"/>
</dbReference>
<sequence>MNRLRHTHPCAMASQRASSSRRNSSRTSNRSTSISSQMRVTKPRGRSDSAKEVQSLRSSTRTQSRPQYRESSEDDEPMEEEEDDFEESTQTSPAVRRRSARAAASTGATAASKARANRATARENRAEGAGLKKVATGRIDGKTARKRGRPPKPRRSTPEDESSPDETSEDGSDDEPDGDDAMKSPPTSSPAKRRRGRPSKKKVGRPPKINATLAGKTPPSASEIDNSIIPNWLDPRMEHAIWVQVFRYAAISGEEEDVQDINWLLATARVCRDFVEPALTVLYRRPPVKDEVKAQRLAELLEKPPSMTAINYRAKIEALHIDVRLVSLQNHTPATSLMQSLPRLSEVLLSHGYDQAPYRKLKEQIKWTYPADLWKAFEPSPTAEDEAGAKTSITRLQSWQWSSRLMDKDWEGSLVRMKEVHQTPSFTSLRKIKLVNYQLPSVRLDKDPDDDPELVAEDERSMKLLAESLTVLDHLEHLVFESSTIVCTAFLPLLPIKLKRLELVNCAEVTADNLGEFLISNGHQLEALVLNHNRSLSLAFLTVLGTACPHLQELRANFKYFSLLETVDDNEPFYDHLLLSDQVPSWPSALETLHLENLRNWDMNTAKMFLHSLIDSASVLPMLRYLSIKAMLDIPWRERSDFRKSWQEKFEKVFLRPITDPEPNFSLRMPADDEAAPAKRRPRKAPGEPTRRSNRVVPDAPGRSSRGSSSSRGLRTNKQKPKSYREPDSDEFDSEDGDDADETVEESEDDSEQDTKETGDAAISDGTFVQGLCTFVDINIDNQKPREHQYGMEDFLNDERDFETDDEWNGDMDFE</sequence>
<protein>
    <submittedName>
        <fullName evidence="2">Uncharacterized protein</fullName>
    </submittedName>
</protein>
<proteinExistence type="predicted"/>
<dbReference type="EMBL" id="ANPB02000005">
    <property type="protein sequence ID" value="KAF4482970.1"/>
    <property type="molecule type" value="Genomic_DNA"/>
</dbReference>
<dbReference type="AlphaFoldDB" id="A0A7J6J3U6"/>
<comment type="caution">
    <text evidence="2">The sequence shown here is derived from an EMBL/GenBank/DDBJ whole genome shotgun (WGS) entry which is preliminary data.</text>
</comment>
<accession>A0A7J6J3U6</accession>
<dbReference type="InterPro" id="IPR032675">
    <property type="entry name" value="LRR_dom_sf"/>
</dbReference>
<feature type="compositionally biased region" description="Acidic residues" evidence="1">
    <location>
        <begin position="72"/>
        <end position="87"/>
    </location>
</feature>
<reference evidence="2 3" key="2">
    <citation type="submission" date="2020-04" db="EMBL/GenBank/DDBJ databases">
        <title>Genome sequencing and assembly of multiple isolates from the Colletotrichum gloeosporioides species complex.</title>
        <authorList>
            <person name="Gan P."/>
            <person name="Shirasu K."/>
        </authorList>
    </citation>
    <scope>NUCLEOTIDE SEQUENCE [LARGE SCALE GENOMIC DNA]</scope>
    <source>
        <strain evidence="2 3">Nara gc5</strain>
    </source>
</reference>
<feature type="compositionally biased region" description="Low complexity" evidence="1">
    <location>
        <begin position="55"/>
        <end position="66"/>
    </location>
</feature>
<feature type="compositionally biased region" description="Basic residues" evidence="1">
    <location>
        <begin position="191"/>
        <end position="205"/>
    </location>
</feature>
<reference evidence="2 3" key="1">
    <citation type="submission" date="2012-08" db="EMBL/GenBank/DDBJ databases">
        <authorList>
            <person name="Gan P.H.P."/>
            <person name="Ikeda K."/>
            <person name="Irieda H."/>
            <person name="Narusaka M."/>
            <person name="O'Connell R.J."/>
            <person name="Narusaka Y."/>
            <person name="Takano Y."/>
            <person name="Kubo Y."/>
            <person name="Shirasu K."/>
        </authorList>
    </citation>
    <scope>NUCLEOTIDE SEQUENCE [LARGE SCALE GENOMIC DNA]</scope>
    <source>
        <strain evidence="2 3">Nara gc5</strain>
    </source>
</reference>
<dbReference type="PANTHER" id="PTHR34755">
    <property type="entry name" value="SERINE/ARGININE REPETITIVE MATRIX PROTEIN 3-RELATED"/>
    <property type="match status" value="1"/>
</dbReference>
<name>A0A7J6J3U6_COLFN</name>
<evidence type="ECO:0000313" key="2">
    <source>
        <dbReference type="EMBL" id="KAF4482970.1"/>
    </source>
</evidence>
<keyword evidence="3" id="KW-1185">Reference proteome</keyword>